<evidence type="ECO:0000256" key="1">
    <source>
        <dbReference type="PIRNR" id="PIRNR006615"/>
    </source>
</evidence>
<dbReference type="PANTHER" id="PTHR34217">
    <property type="entry name" value="METAL-DEPENDENT CARBOXYPEPTIDASE"/>
    <property type="match status" value="1"/>
</dbReference>
<dbReference type="RefSeq" id="WP_123663422.1">
    <property type="nucleotide sequence ID" value="NZ_RARA01000026.1"/>
</dbReference>
<gene>
    <name evidence="4" type="ORF">EDM02_04675</name>
</gene>
<dbReference type="OrthoDB" id="9772308at2"/>
<keyword evidence="2" id="KW-0862">Zinc</keyword>
<evidence type="ECO:0000313" key="4">
    <source>
        <dbReference type="EMBL" id="ROT47144.1"/>
    </source>
</evidence>
<dbReference type="SUPFAM" id="SSF55486">
    <property type="entry name" value="Metalloproteases ('zincins'), catalytic domain"/>
    <property type="match status" value="1"/>
</dbReference>
<evidence type="ECO:0000256" key="2">
    <source>
        <dbReference type="PIRSR" id="PIRSR006615-1"/>
    </source>
</evidence>
<organism evidence="4 5">
    <name type="scientific">Candidatus Cardinium hertigii</name>
    <dbReference type="NCBI Taxonomy" id="247481"/>
    <lineage>
        <taxon>Bacteria</taxon>
        <taxon>Pseudomonadati</taxon>
        <taxon>Bacteroidota</taxon>
        <taxon>Cytophagia</taxon>
        <taxon>Cytophagales</taxon>
        <taxon>Amoebophilaceae</taxon>
        <taxon>Candidatus Cardinium</taxon>
    </lineage>
</organism>
<dbReference type="InterPro" id="IPR001333">
    <property type="entry name" value="Peptidase_M32_Taq"/>
</dbReference>
<accession>A0A3N2QBF0</accession>
<feature type="binding site" evidence="2">
    <location>
        <position position="272"/>
    </location>
    <ligand>
        <name>Zn(2+)</name>
        <dbReference type="ChEBI" id="CHEBI:29105"/>
        <note>catalytic</note>
    </ligand>
</feature>
<keyword evidence="1 4" id="KW-0121">Carboxypeptidase</keyword>
<comment type="caution">
    <text evidence="4">The sequence shown here is derived from an EMBL/GenBank/DDBJ whole genome shotgun (WGS) entry which is preliminary data.</text>
</comment>
<evidence type="ECO:0000256" key="3">
    <source>
        <dbReference type="PIRSR" id="PIRSR006615-2"/>
    </source>
</evidence>
<dbReference type="GO" id="GO:0004181">
    <property type="term" value="F:metallocarboxypeptidase activity"/>
    <property type="evidence" value="ECO:0007669"/>
    <property type="project" value="UniProtKB-UniRule"/>
</dbReference>
<reference evidence="4 5" key="1">
    <citation type="submission" date="2018-09" db="EMBL/GenBank/DDBJ databases">
        <title>Comparative Genomics of Wolbachia-Cardinium Dual Endosymbiosis in a Plant-Parasitic Nematode.</title>
        <authorList>
            <person name="Brown A.M.V."/>
            <person name="Wasala S.K."/>
            <person name="Howe D.K."/>
            <person name="Peetz A.B."/>
            <person name="Zasada I.A."/>
            <person name="Denver D.R."/>
        </authorList>
    </citation>
    <scope>NUCLEOTIDE SEQUENCE [LARGE SCALE GENOMIC DNA]</scope>
    <source>
        <strain evidence="4 5">Pp_1</strain>
    </source>
</reference>
<keyword evidence="1" id="KW-0645">Protease</keyword>
<name>A0A3N2QBF0_9BACT</name>
<dbReference type="PRINTS" id="PR00998">
    <property type="entry name" value="CRBOXYPTASET"/>
</dbReference>
<comment type="cofactor">
    <cofactor evidence="2">
        <name>Zn(2+)</name>
        <dbReference type="ChEBI" id="CHEBI:29105"/>
    </cofactor>
    <text evidence="2">Binds 1 zinc ion per subunit.</text>
</comment>
<sequence>MTLYKKFLEKFSYIQLLRQVEKLLHWDQNTYMPSGAVEIRAKQLAYIAGLAHAEATSSAYREALEQMVDINTGKLRVEEEGLTLIEKANLKEWTKDFRRMIKLPQSFVKTYYTVTTTATEVWKQARQLSNFALFSPWLQKVVELNREQASLLGYVESPYDALIDLYEPGVTASVLSTLFSDLTGFLSAIVKKTNGKGSPYRAYFNHAFVQEDQMKFNYLLLETMGIGNENSRLDGSAHPFCTGIHPSDVRLTTNFDNGLLENIFAVLHEGGHALYELGLPKEEWATPAGQSASMGLHESQSRWWEVMVGKSLPFWNYMYPKFQEAFPQLKSLSLSNFYQHINHIQSSYIRIYADEVTYPLHIILRFELEKQLIEGTITISDVPNIWNTTMEAYLGIIPRNDAEGCLQDIHWASGSFGYFPTYALGNIYAAQYFSTFEQSFPDWESKVAAGSFTFMNNWLWEHIHRFGRMYNAEQSIKRVTGHSISTQFYKDYITKKYIDLINQ</sequence>
<keyword evidence="5" id="KW-1185">Reference proteome</keyword>
<dbReference type="Proteomes" id="UP000270927">
    <property type="component" value="Unassembled WGS sequence"/>
</dbReference>
<dbReference type="Pfam" id="PF02074">
    <property type="entry name" value="Peptidase_M32"/>
    <property type="match status" value="1"/>
</dbReference>
<dbReference type="Gene3D" id="1.10.1370.30">
    <property type="match status" value="1"/>
</dbReference>
<keyword evidence="1" id="KW-0378">Hydrolase</keyword>
<keyword evidence="1 2" id="KW-0479">Metal-binding</keyword>
<keyword evidence="1" id="KW-0482">Metalloprotease</keyword>
<evidence type="ECO:0000313" key="5">
    <source>
        <dbReference type="Proteomes" id="UP000270927"/>
    </source>
</evidence>
<dbReference type="PIRSF" id="PIRSF006615">
    <property type="entry name" value="Zn_crbxpep_Taq"/>
    <property type="match status" value="1"/>
</dbReference>
<dbReference type="PROSITE" id="PS52034">
    <property type="entry name" value="PEPTIDASE_M32"/>
    <property type="match status" value="1"/>
</dbReference>
<protein>
    <recommendedName>
        <fullName evidence="1">Metal-dependent carboxypeptidase</fullName>
        <ecNumber evidence="1">3.4.17.19</ecNumber>
    </recommendedName>
</protein>
<comment type="catalytic activity">
    <reaction evidence="1">
        <text>Release of a C-terminal amino acid with broad specificity, except for -Pro.</text>
        <dbReference type="EC" id="3.4.17.19"/>
    </reaction>
</comment>
<dbReference type="EMBL" id="RARA01000026">
    <property type="protein sequence ID" value="ROT47144.1"/>
    <property type="molecule type" value="Genomic_DNA"/>
</dbReference>
<feature type="binding site" evidence="2">
    <location>
        <position position="268"/>
    </location>
    <ligand>
        <name>Zn(2+)</name>
        <dbReference type="ChEBI" id="CHEBI:29105"/>
        <note>catalytic</note>
    </ligand>
</feature>
<comment type="function">
    <text evidence="1">Broad specificity carboxypetidase that releases amino acids sequentially from the C-terminus, including neutral, aromatic, polar and basic residues.</text>
</comment>
<proteinExistence type="inferred from homology"/>
<dbReference type="EC" id="3.4.17.19" evidence="1"/>
<dbReference type="CDD" id="cd06460">
    <property type="entry name" value="M32_Taq"/>
    <property type="match status" value="1"/>
</dbReference>
<comment type="similarity">
    <text evidence="1">Belongs to the peptidase M32 family.</text>
</comment>
<feature type="binding site" evidence="2">
    <location>
        <position position="298"/>
    </location>
    <ligand>
        <name>Zn(2+)</name>
        <dbReference type="ChEBI" id="CHEBI:29105"/>
        <note>catalytic</note>
    </ligand>
</feature>
<dbReference type="AlphaFoldDB" id="A0A3N2QBF0"/>
<dbReference type="GO" id="GO:0006508">
    <property type="term" value="P:proteolysis"/>
    <property type="evidence" value="ECO:0007669"/>
    <property type="project" value="UniProtKB-UniRule"/>
</dbReference>
<dbReference type="GO" id="GO:0046872">
    <property type="term" value="F:metal ion binding"/>
    <property type="evidence" value="ECO:0007669"/>
    <property type="project" value="UniProtKB-KW"/>
</dbReference>
<feature type="active site" description="Proton donor/acceptor" evidence="3">
    <location>
        <position position="269"/>
    </location>
</feature>
<dbReference type="PANTHER" id="PTHR34217:SF1">
    <property type="entry name" value="CARBOXYPEPTIDASE 1"/>
    <property type="match status" value="1"/>
</dbReference>